<dbReference type="SUPFAM" id="SSF46955">
    <property type="entry name" value="Putative DNA-binding domain"/>
    <property type="match status" value="1"/>
</dbReference>
<dbReference type="InterPro" id="IPR029442">
    <property type="entry name" value="GyrI-like"/>
</dbReference>
<keyword evidence="1" id="KW-0678">Repressor</keyword>
<dbReference type="PANTHER" id="PTHR30204">
    <property type="entry name" value="REDOX-CYCLING DRUG-SENSING TRANSCRIPTIONAL ACTIVATOR SOXR"/>
    <property type="match status" value="1"/>
</dbReference>
<evidence type="ECO:0000256" key="1">
    <source>
        <dbReference type="ARBA" id="ARBA00022491"/>
    </source>
</evidence>
<dbReference type="Gene3D" id="3.20.80.10">
    <property type="entry name" value="Regulatory factor, effector binding domain"/>
    <property type="match status" value="1"/>
</dbReference>
<keyword evidence="2" id="KW-0805">Transcription regulation</keyword>
<organism evidence="6 7">
    <name type="scientific">Candidatus Fusicatenibacter intestinigallinarum</name>
    <dbReference type="NCBI Taxonomy" id="2838598"/>
    <lineage>
        <taxon>Bacteria</taxon>
        <taxon>Bacillati</taxon>
        <taxon>Bacillota</taxon>
        <taxon>Clostridia</taxon>
        <taxon>Lachnospirales</taxon>
        <taxon>Lachnospiraceae</taxon>
        <taxon>Fusicatenibacter</taxon>
    </lineage>
</organism>
<accession>A0A9D2NC61</accession>
<dbReference type="InterPro" id="IPR000551">
    <property type="entry name" value="MerR-type_HTH_dom"/>
</dbReference>
<feature type="domain" description="HTH merR-type" evidence="5">
    <location>
        <begin position="4"/>
        <end position="74"/>
    </location>
</feature>
<evidence type="ECO:0000256" key="4">
    <source>
        <dbReference type="ARBA" id="ARBA00023163"/>
    </source>
</evidence>
<dbReference type="GO" id="GO:0003700">
    <property type="term" value="F:DNA-binding transcription factor activity"/>
    <property type="evidence" value="ECO:0007669"/>
    <property type="project" value="InterPro"/>
</dbReference>
<dbReference type="Proteomes" id="UP000823849">
    <property type="component" value="Unassembled WGS sequence"/>
</dbReference>
<dbReference type="CDD" id="cd01107">
    <property type="entry name" value="HTH_BmrR"/>
    <property type="match status" value="1"/>
</dbReference>
<dbReference type="InterPro" id="IPR009061">
    <property type="entry name" value="DNA-bd_dom_put_sf"/>
</dbReference>
<dbReference type="SMART" id="SM00422">
    <property type="entry name" value="HTH_MERR"/>
    <property type="match status" value="1"/>
</dbReference>
<keyword evidence="3" id="KW-0238">DNA-binding</keyword>
<evidence type="ECO:0000259" key="5">
    <source>
        <dbReference type="PROSITE" id="PS50937"/>
    </source>
</evidence>
<dbReference type="AlphaFoldDB" id="A0A9D2NC61"/>
<dbReference type="GO" id="GO:0003677">
    <property type="term" value="F:DNA binding"/>
    <property type="evidence" value="ECO:0007669"/>
    <property type="project" value="UniProtKB-KW"/>
</dbReference>
<dbReference type="SUPFAM" id="SSF55136">
    <property type="entry name" value="Probable bacterial effector-binding domain"/>
    <property type="match status" value="1"/>
</dbReference>
<keyword evidence="4" id="KW-0804">Transcription</keyword>
<dbReference type="InterPro" id="IPR047057">
    <property type="entry name" value="MerR_fam"/>
</dbReference>
<dbReference type="Pfam" id="PF06445">
    <property type="entry name" value="GyrI-like"/>
    <property type="match status" value="1"/>
</dbReference>
<dbReference type="PANTHER" id="PTHR30204:SF69">
    <property type="entry name" value="MERR-FAMILY TRANSCRIPTIONAL REGULATOR"/>
    <property type="match status" value="1"/>
</dbReference>
<reference evidence="6" key="2">
    <citation type="submission" date="2021-04" db="EMBL/GenBank/DDBJ databases">
        <authorList>
            <person name="Gilroy R."/>
        </authorList>
    </citation>
    <scope>NUCLEOTIDE SEQUENCE</scope>
    <source>
        <strain evidence="6">CHK185-5351</strain>
    </source>
</reference>
<evidence type="ECO:0000256" key="2">
    <source>
        <dbReference type="ARBA" id="ARBA00023015"/>
    </source>
</evidence>
<dbReference type="InterPro" id="IPR011256">
    <property type="entry name" value="Reg_factor_effector_dom_sf"/>
</dbReference>
<reference evidence="6" key="1">
    <citation type="journal article" date="2021" name="PeerJ">
        <title>Extensive microbial diversity within the chicken gut microbiome revealed by metagenomics and culture.</title>
        <authorList>
            <person name="Gilroy R."/>
            <person name="Ravi A."/>
            <person name="Getino M."/>
            <person name="Pursley I."/>
            <person name="Horton D.L."/>
            <person name="Alikhan N.F."/>
            <person name="Baker D."/>
            <person name="Gharbi K."/>
            <person name="Hall N."/>
            <person name="Watson M."/>
            <person name="Adriaenssens E.M."/>
            <person name="Foster-Nyarko E."/>
            <person name="Jarju S."/>
            <person name="Secka A."/>
            <person name="Antonio M."/>
            <person name="Oren A."/>
            <person name="Chaudhuri R.R."/>
            <person name="La Ragione R."/>
            <person name="Hildebrand F."/>
            <person name="Pallen M.J."/>
        </authorList>
    </citation>
    <scope>NUCLEOTIDE SEQUENCE</scope>
    <source>
        <strain evidence="6">CHK185-5351</strain>
    </source>
</reference>
<evidence type="ECO:0000256" key="3">
    <source>
        <dbReference type="ARBA" id="ARBA00023125"/>
    </source>
</evidence>
<gene>
    <name evidence="6" type="ORF">H9705_07180</name>
</gene>
<name>A0A9D2NC61_9FIRM</name>
<dbReference type="PROSITE" id="PS50937">
    <property type="entry name" value="HTH_MERR_2"/>
    <property type="match status" value="1"/>
</dbReference>
<dbReference type="EMBL" id="DWWU01000030">
    <property type="protein sequence ID" value="HJC15592.1"/>
    <property type="molecule type" value="Genomic_DNA"/>
</dbReference>
<dbReference type="Pfam" id="PF13411">
    <property type="entry name" value="MerR_1"/>
    <property type="match status" value="1"/>
</dbReference>
<comment type="caution">
    <text evidence="6">The sequence shown here is derived from an EMBL/GenBank/DDBJ whole genome shotgun (WGS) entry which is preliminary data.</text>
</comment>
<evidence type="ECO:0000313" key="7">
    <source>
        <dbReference type="Proteomes" id="UP000823849"/>
    </source>
</evidence>
<proteinExistence type="predicted"/>
<protein>
    <submittedName>
        <fullName evidence="6">MerR family transcriptional regulator</fullName>
    </submittedName>
</protein>
<sequence>MDHLFSIGELSKYQNISKQTLIFYDKIGLFRPAYVDPNNGYRYYSSAQIDRLDTILIMKKIGFSLKEIKEYMKNYTIDSSLTILRKQLTVIEQQIQELRMIQSRLLHRCVQMENARNYMETETAVVTETVQEQYLLTQKVDEPYRMSEISIATKKCFAEAFRNHLPVFFQSGVIVPLQRIRTGRYTEASTAFLPIEKTEGLKNLCRIPAGTCACTYHVGDYLSIGRSYDRLLDYCDSRGLEILSDSYEFCINDYLTTKDENEYITKILFYVRPTQDD</sequence>
<dbReference type="Gene3D" id="1.10.1660.10">
    <property type="match status" value="1"/>
</dbReference>
<evidence type="ECO:0000313" key="6">
    <source>
        <dbReference type="EMBL" id="HJC15592.1"/>
    </source>
</evidence>